<sequence length="153" mass="17433">MIIDTLENHQIYHPLHPRVAIALQHLATTDFSQVEPGSYPIEGKDIFAIVNDYETVSRETESFEVHRAYIDVQFVVSGDEEFGYLPLTHQSPSRPYETEHDYAEFDYHTNADNASFVQLKAGMFALFFPGDMHMPGTGETAKKVRKVVIKVKL</sequence>
<proteinExistence type="predicted"/>
<protein>
    <submittedName>
        <fullName evidence="1">YhcH/YjgK/YiaL family protein</fullName>
    </submittedName>
</protein>
<dbReference type="SUPFAM" id="SSF51197">
    <property type="entry name" value="Clavaminate synthase-like"/>
    <property type="match status" value="1"/>
</dbReference>
<dbReference type="Pfam" id="PF04074">
    <property type="entry name" value="DUF386"/>
    <property type="match status" value="1"/>
</dbReference>
<dbReference type="Proteomes" id="UP001203423">
    <property type="component" value="Unassembled WGS sequence"/>
</dbReference>
<accession>A0ABT0LG90</accession>
<dbReference type="NCBIfam" id="TIGR00022">
    <property type="entry name" value="YhcH/YjgK/YiaL family protein"/>
    <property type="match status" value="1"/>
</dbReference>
<dbReference type="RefSeq" id="WP_248942112.1">
    <property type="nucleotide sequence ID" value="NZ_JAKIKS010000102.1"/>
</dbReference>
<dbReference type="PANTHER" id="PTHR34986">
    <property type="entry name" value="EVOLVED BETA-GALACTOSIDASE SUBUNIT BETA"/>
    <property type="match status" value="1"/>
</dbReference>
<evidence type="ECO:0000313" key="2">
    <source>
        <dbReference type="Proteomes" id="UP001203423"/>
    </source>
</evidence>
<organism evidence="1 2">
    <name type="scientific">Shewanella surugensis</name>
    <dbReference type="NCBI Taxonomy" id="212020"/>
    <lineage>
        <taxon>Bacteria</taxon>
        <taxon>Pseudomonadati</taxon>
        <taxon>Pseudomonadota</taxon>
        <taxon>Gammaproteobacteria</taxon>
        <taxon>Alteromonadales</taxon>
        <taxon>Shewanellaceae</taxon>
        <taxon>Shewanella</taxon>
    </lineage>
</organism>
<dbReference type="EMBL" id="JAKIKS010000102">
    <property type="protein sequence ID" value="MCL1126698.1"/>
    <property type="molecule type" value="Genomic_DNA"/>
</dbReference>
<name>A0ABT0LG90_9GAMM</name>
<dbReference type="PANTHER" id="PTHR34986:SF1">
    <property type="entry name" value="PROTEIN YIAL"/>
    <property type="match status" value="1"/>
</dbReference>
<comment type="caution">
    <text evidence="1">The sequence shown here is derived from an EMBL/GenBank/DDBJ whole genome shotgun (WGS) entry which is preliminary data.</text>
</comment>
<reference evidence="1 2" key="1">
    <citation type="submission" date="2022-01" db="EMBL/GenBank/DDBJ databases">
        <title>Whole genome-based taxonomy of the Shewanellaceae.</title>
        <authorList>
            <person name="Martin-Rodriguez A.J."/>
        </authorList>
    </citation>
    <scope>NUCLEOTIDE SEQUENCE [LARGE SCALE GENOMIC DNA]</scope>
    <source>
        <strain evidence="1 2">DSM 17177</strain>
    </source>
</reference>
<evidence type="ECO:0000313" key="1">
    <source>
        <dbReference type="EMBL" id="MCL1126698.1"/>
    </source>
</evidence>
<gene>
    <name evidence="1" type="ORF">L2764_19970</name>
</gene>
<dbReference type="Gene3D" id="2.60.120.370">
    <property type="entry name" value="YhcH/YjgK/YiaL"/>
    <property type="match status" value="1"/>
</dbReference>
<dbReference type="InterPro" id="IPR037012">
    <property type="entry name" value="NanQ/TabA/YiaL_sf"/>
</dbReference>
<keyword evidence="2" id="KW-1185">Reference proteome</keyword>
<dbReference type="InterPro" id="IPR004375">
    <property type="entry name" value="NanQ/TabA/YiaL"/>
</dbReference>